<gene>
    <name evidence="6" type="primary">purN</name>
    <name evidence="8" type="ordered locus">Ping_1068</name>
</gene>
<keyword evidence="2 6" id="KW-0808">Transferase</keyword>
<proteinExistence type="inferred from homology"/>
<feature type="binding site" evidence="6">
    <location>
        <begin position="17"/>
        <end position="19"/>
    </location>
    <ligand>
        <name>N(1)-(5-phospho-beta-D-ribosyl)glycinamide</name>
        <dbReference type="ChEBI" id="CHEBI:143788"/>
    </ligand>
</feature>
<dbReference type="AlphaFoldDB" id="A1STU2"/>
<dbReference type="EC" id="2.1.2.2" evidence="6"/>
<dbReference type="Pfam" id="PF00551">
    <property type="entry name" value="Formyl_trans_N"/>
    <property type="match status" value="1"/>
</dbReference>
<feature type="binding site" evidence="6">
    <location>
        <position position="73"/>
    </location>
    <ligand>
        <name>(6R)-10-formyltetrahydrofolate</name>
        <dbReference type="ChEBI" id="CHEBI:195366"/>
    </ligand>
</feature>
<evidence type="ECO:0000256" key="5">
    <source>
        <dbReference type="ARBA" id="ARBA00047664"/>
    </source>
</evidence>
<dbReference type="HAMAP" id="MF_01930">
    <property type="entry name" value="PurN"/>
    <property type="match status" value="1"/>
</dbReference>
<dbReference type="InterPro" id="IPR036477">
    <property type="entry name" value="Formyl_transf_N_sf"/>
</dbReference>
<dbReference type="OrthoDB" id="9806170at2"/>
<comment type="catalytic activity">
    <reaction evidence="5 6">
        <text>N(1)-(5-phospho-beta-D-ribosyl)glycinamide + (6R)-10-formyltetrahydrofolate = N(2)-formyl-N(1)-(5-phospho-beta-D-ribosyl)glycinamide + (6S)-5,6,7,8-tetrahydrofolate + H(+)</text>
        <dbReference type="Rhea" id="RHEA:15053"/>
        <dbReference type="ChEBI" id="CHEBI:15378"/>
        <dbReference type="ChEBI" id="CHEBI:57453"/>
        <dbReference type="ChEBI" id="CHEBI:143788"/>
        <dbReference type="ChEBI" id="CHEBI:147286"/>
        <dbReference type="ChEBI" id="CHEBI:195366"/>
        <dbReference type="EC" id="2.1.2.2"/>
    </reaction>
</comment>
<comment type="pathway">
    <text evidence="1 6">Purine metabolism; IMP biosynthesis via de novo pathway; N(2)-formyl-N(1)-(5-phospho-D-ribosyl)glycinamide from N(1)-(5-phospho-D-ribosyl)glycinamide (10-formyl THF route): step 1/1.</text>
</comment>
<feature type="site" description="Raises pKa of active site His" evidence="6">
    <location>
        <position position="153"/>
    </location>
</feature>
<dbReference type="GO" id="GO:0005829">
    <property type="term" value="C:cytosol"/>
    <property type="evidence" value="ECO:0007669"/>
    <property type="project" value="TreeGrafter"/>
</dbReference>
<evidence type="ECO:0000259" key="7">
    <source>
        <dbReference type="Pfam" id="PF00551"/>
    </source>
</evidence>
<feature type="binding site" evidence="6">
    <location>
        <begin position="98"/>
        <end position="101"/>
    </location>
    <ligand>
        <name>(6R)-10-formyltetrahydrofolate</name>
        <dbReference type="ChEBI" id="CHEBI:195366"/>
    </ligand>
</feature>
<dbReference type="InterPro" id="IPR002376">
    <property type="entry name" value="Formyl_transf_N"/>
</dbReference>
<accession>A1STU2</accession>
<dbReference type="InterPro" id="IPR001555">
    <property type="entry name" value="GART_AS"/>
</dbReference>
<dbReference type="GO" id="GO:0004644">
    <property type="term" value="F:phosphoribosylglycinamide formyltransferase activity"/>
    <property type="evidence" value="ECO:0007669"/>
    <property type="project" value="UniProtKB-UniRule"/>
</dbReference>
<organism evidence="8 9">
    <name type="scientific">Psychromonas ingrahamii (strain DSM 17664 / CCUG 51855 / 37)</name>
    <dbReference type="NCBI Taxonomy" id="357804"/>
    <lineage>
        <taxon>Bacteria</taxon>
        <taxon>Pseudomonadati</taxon>
        <taxon>Pseudomonadota</taxon>
        <taxon>Gammaproteobacteria</taxon>
        <taxon>Alteromonadales</taxon>
        <taxon>Psychromonadaceae</taxon>
        <taxon>Psychromonas</taxon>
    </lineage>
</organism>
<name>A1STU2_PSYIN</name>
<dbReference type="GO" id="GO:0006189">
    <property type="term" value="P:'de novo' IMP biosynthetic process"/>
    <property type="evidence" value="ECO:0007669"/>
    <property type="project" value="UniProtKB-UniRule"/>
</dbReference>
<dbReference type="PROSITE" id="PS00373">
    <property type="entry name" value="GART"/>
    <property type="match status" value="1"/>
</dbReference>
<dbReference type="PANTHER" id="PTHR43369">
    <property type="entry name" value="PHOSPHORIBOSYLGLYCINAMIDE FORMYLTRANSFERASE"/>
    <property type="match status" value="1"/>
</dbReference>
<evidence type="ECO:0000256" key="2">
    <source>
        <dbReference type="ARBA" id="ARBA00022679"/>
    </source>
</evidence>
<feature type="active site" description="Proton donor" evidence="6">
    <location>
        <position position="117"/>
    </location>
</feature>
<evidence type="ECO:0000256" key="4">
    <source>
        <dbReference type="ARBA" id="ARBA00038440"/>
    </source>
</evidence>
<dbReference type="Gene3D" id="3.40.50.170">
    <property type="entry name" value="Formyl transferase, N-terminal domain"/>
    <property type="match status" value="1"/>
</dbReference>
<keyword evidence="9" id="KW-1185">Reference proteome</keyword>
<dbReference type="InterPro" id="IPR004607">
    <property type="entry name" value="GART"/>
</dbReference>
<dbReference type="RefSeq" id="WP_011769470.1">
    <property type="nucleotide sequence ID" value="NC_008709.1"/>
</dbReference>
<dbReference type="PANTHER" id="PTHR43369:SF2">
    <property type="entry name" value="PHOSPHORIBOSYLGLYCINAMIDE FORMYLTRANSFERASE"/>
    <property type="match status" value="1"/>
</dbReference>
<evidence type="ECO:0000256" key="6">
    <source>
        <dbReference type="HAMAP-Rule" id="MF_01930"/>
    </source>
</evidence>
<evidence type="ECO:0000313" key="8">
    <source>
        <dbReference type="EMBL" id="ABM02907.1"/>
    </source>
</evidence>
<comment type="function">
    <text evidence="6">Catalyzes the transfer of a formyl group from 10-formyltetrahydrofolate to 5-phospho-ribosyl-glycinamide (GAR), producing 5-phospho-ribosyl-N-formylglycinamide (FGAR) and tetrahydrofolate.</text>
</comment>
<dbReference type="CDD" id="cd08645">
    <property type="entry name" value="FMT_core_GART"/>
    <property type="match status" value="1"/>
</dbReference>
<dbReference type="HOGENOM" id="CLU_038395_1_1_6"/>
<protein>
    <recommendedName>
        <fullName evidence="6">Phosphoribosylglycinamide formyltransferase</fullName>
        <ecNumber evidence="6">2.1.2.2</ecNumber>
    </recommendedName>
    <alternativeName>
        <fullName evidence="6">5'-phosphoribosylglycinamide transformylase</fullName>
    </alternativeName>
    <alternativeName>
        <fullName evidence="6">GAR transformylase</fullName>
        <shortName evidence="6">GART</shortName>
    </alternativeName>
</protein>
<dbReference type="SUPFAM" id="SSF53328">
    <property type="entry name" value="Formyltransferase"/>
    <property type="match status" value="1"/>
</dbReference>
<keyword evidence="3 6" id="KW-0658">Purine biosynthesis</keyword>
<dbReference type="Proteomes" id="UP000000639">
    <property type="component" value="Chromosome"/>
</dbReference>
<sequence>MATVATKKIVVLLSGNGSNLQNIIDKLHNTTLNNQHIEIVAVLSNKADAYGLQRAQNAGIKHKAIISKGISSREQYDALLSQEIDQYQPDLIVMAGFMRILSAQFIDKYPGKMLNIHPSLLPKYQGTNTHQRAIDAGDSEHGVSVHFVTEELDSGATVIQAKVPIFSEDSAEKLAERVLTQEHLIYPLAIQWFLSGRLSMVNSHALLDGLILPANGYAAD</sequence>
<reference evidence="8 9" key="1">
    <citation type="submission" date="2007-01" db="EMBL/GenBank/DDBJ databases">
        <title>Complete sequence of Psychromonas ingrahamii 37.</title>
        <authorList>
            <consortium name="US DOE Joint Genome Institute"/>
            <person name="Copeland A."/>
            <person name="Lucas S."/>
            <person name="Lapidus A."/>
            <person name="Barry K."/>
            <person name="Detter J.C."/>
            <person name="Glavina del Rio T."/>
            <person name="Hammon N."/>
            <person name="Israni S."/>
            <person name="Dalin E."/>
            <person name="Tice H."/>
            <person name="Pitluck S."/>
            <person name="Thompson L.S."/>
            <person name="Brettin T."/>
            <person name="Bruce D."/>
            <person name="Han C."/>
            <person name="Tapia R."/>
            <person name="Schmutz J."/>
            <person name="Larimer F."/>
            <person name="Land M."/>
            <person name="Hauser L."/>
            <person name="Kyrpides N."/>
            <person name="Ivanova N."/>
            <person name="Staley J."/>
            <person name="Richardson P."/>
        </authorList>
    </citation>
    <scope>NUCLEOTIDE SEQUENCE [LARGE SCALE GENOMIC DNA]</scope>
    <source>
        <strain evidence="8 9">37</strain>
    </source>
</reference>
<dbReference type="EMBL" id="CP000510">
    <property type="protein sequence ID" value="ABM02907.1"/>
    <property type="molecule type" value="Genomic_DNA"/>
</dbReference>
<feature type="binding site" evidence="6">
    <location>
        <position position="115"/>
    </location>
    <ligand>
        <name>(6R)-10-formyltetrahydrofolate</name>
        <dbReference type="ChEBI" id="CHEBI:195366"/>
    </ligand>
</feature>
<comment type="similarity">
    <text evidence="4 6">Belongs to the GART family.</text>
</comment>
<dbReference type="STRING" id="357804.Ping_1068"/>
<dbReference type="eggNOG" id="COG0299">
    <property type="taxonomic scope" value="Bacteria"/>
</dbReference>
<evidence type="ECO:0000256" key="1">
    <source>
        <dbReference type="ARBA" id="ARBA00005054"/>
    </source>
</evidence>
<feature type="domain" description="Formyl transferase N-terminal" evidence="7">
    <location>
        <begin position="7"/>
        <end position="190"/>
    </location>
</feature>
<evidence type="ECO:0000256" key="3">
    <source>
        <dbReference type="ARBA" id="ARBA00022755"/>
    </source>
</evidence>
<dbReference type="UniPathway" id="UPA00074">
    <property type="reaction ID" value="UER00126"/>
</dbReference>
<evidence type="ECO:0000313" key="9">
    <source>
        <dbReference type="Proteomes" id="UP000000639"/>
    </source>
</evidence>
<dbReference type="KEGG" id="pin:Ping_1068"/>
<dbReference type="NCBIfam" id="TIGR00639">
    <property type="entry name" value="PurN"/>
    <property type="match status" value="1"/>
</dbReference>